<dbReference type="OrthoDB" id="192832at2759"/>
<feature type="signal peptide" evidence="1">
    <location>
        <begin position="1"/>
        <end position="21"/>
    </location>
</feature>
<protein>
    <recommendedName>
        <fullName evidence="2">GH16 domain-containing protein</fullName>
    </recommendedName>
</protein>
<proteinExistence type="predicted"/>
<name>A0A165F213_EXIGL</name>
<dbReference type="STRING" id="1314781.A0A165F213"/>
<dbReference type="InterPro" id="IPR013320">
    <property type="entry name" value="ConA-like_dom_sf"/>
</dbReference>
<evidence type="ECO:0000313" key="3">
    <source>
        <dbReference type="EMBL" id="KZV88203.1"/>
    </source>
</evidence>
<dbReference type="Gene3D" id="2.60.120.200">
    <property type="match status" value="1"/>
</dbReference>
<dbReference type="EMBL" id="KV426105">
    <property type="protein sequence ID" value="KZV88203.1"/>
    <property type="molecule type" value="Genomic_DNA"/>
</dbReference>
<dbReference type="AlphaFoldDB" id="A0A165F213"/>
<dbReference type="GO" id="GO:0009251">
    <property type="term" value="P:glucan catabolic process"/>
    <property type="evidence" value="ECO:0007669"/>
    <property type="project" value="TreeGrafter"/>
</dbReference>
<dbReference type="Pfam" id="PF26113">
    <property type="entry name" value="GH16_XgeA"/>
    <property type="match status" value="1"/>
</dbReference>
<keyword evidence="4" id="KW-1185">Reference proteome</keyword>
<dbReference type="InterPro" id="IPR000757">
    <property type="entry name" value="Beta-glucanase-like"/>
</dbReference>
<organism evidence="3 4">
    <name type="scientific">Exidia glandulosa HHB12029</name>
    <dbReference type="NCBI Taxonomy" id="1314781"/>
    <lineage>
        <taxon>Eukaryota</taxon>
        <taxon>Fungi</taxon>
        <taxon>Dikarya</taxon>
        <taxon>Basidiomycota</taxon>
        <taxon>Agaricomycotina</taxon>
        <taxon>Agaricomycetes</taxon>
        <taxon>Auriculariales</taxon>
        <taxon>Exidiaceae</taxon>
        <taxon>Exidia</taxon>
    </lineage>
</organism>
<feature type="chain" id="PRO_5007857520" description="GH16 domain-containing protein" evidence="1">
    <location>
        <begin position="22"/>
        <end position="353"/>
    </location>
</feature>
<keyword evidence="1" id="KW-0732">Signal</keyword>
<dbReference type="CDD" id="cd02181">
    <property type="entry name" value="GH16_fungal_Lam16A_glucanase"/>
    <property type="match status" value="1"/>
</dbReference>
<dbReference type="Proteomes" id="UP000077266">
    <property type="component" value="Unassembled WGS sequence"/>
</dbReference>
<dbReference type="SUPFAM" id="SSF49899">
    <property type="entry name" value="Concanavalin A-like lectins/glucanases"/>
    <property type="match status" value="1"/>
</dbReference>
<dbReference type="InParanoid" id="A0A165F213"/>
<dbReference type="PROSITE" id="PS51762">
    <property type="entry name" value="GH16_2"/>
    <property type="match status" value="1"/>
</dbReference>
<dbReference type="InterPro" id="IPR050546">
    <property type="entry name" value="Glycosyl_Hydrlase_16"/>
</dbReference>
<gene>
    <name evidence="3" type="ORF">EXIGLDRAFT_651429</name>
</gene>
<dbReference type="GO" id="GO:0004553">
    <property type="term" value="F:hydrolase activity, hydrolyzing O-glycosyl compounds"/>
    <property type="evidence" value="ECO:0007669"/>
    <property type="project" value="InterPro"/>
</dbReference>
<evidence type="ECO:0000256" key="1">
    <source>
        <dbReference type="SAM" id="SignalP"/>
    </source>
</evidence>
<evidence type="ECO:0000259" key="2">
    <source>
        <dbReference type="PROSITE" id="PS51762"/>
    </source>
</evidence>
<reference evidence="3 4" key="1">
    <citation type="journal article" date="2016" name="Mol. Biol. Evol.">
        <title>Comparative Genomics of Early-Diverging Mushroom-Forming Fungi Provides Insights into the Origins of Lignocellulose Decay Capabilities.</title>
        <authorList>
            <person name="Nagy L.G."/>
            <person name="Riley R."/>
            <person name="Tritt A."/>
            <person name="Adam C."/>
            <person name="Daum C."/>
            <person name="Floudas D."/>
            <person name="Sun H."/>
            <person name="Yadav J.S."/>
            <person name="Pangilinan J."/>
            <person name="Larsson K.H."/>
            <person name="Matsuura K."/>
            <person name="Barry K."/>
            <person name="Labutti K."/>
            <person name="Kuo R."/>
            <person name="Ohm R.A."/>
            <person name="Bhattacharya S.S."/>
            <person name="Shirouzu T."/>
            <person name="Yoshinaga Y."/>
            <person name="Martin F.M."/>
            <person name="Grigoriev I.V."/>
            <person name="Hibbett D.S."/>
        </authorList>
    </citation>
    <scope>NUCLEOTIDE SEQUENCE [LARGE SCALE GENOMIC DNA]</scope>
    <source>
        <strain evidence="3 4">HHB12029</strain>
    </source>
</reference>
<accession>A0A165F213</accession>
<evidence type="ECO:0000313" key="4">
    <source>
        <dbReference type="Proteomes" id="UP000077266"/>
    </source>
</evidence>
<dbReference type="PANTHER" id="PTHR10963">
    <property type="entry name" value="GLYCOSYL HYDROLASE-RELATED"/>
    <property type="match status" value="1"/>
</dbReference>
<dbReference type="PANTHER" id="PTHR10963:SF24">
    <property type="entry name" value="GLYCOSIDASE C21B10.07-RELATED"/>
    <property type="match status" value="1"/>
</dbReference>
<sequence length="353" mass="38351">MPAGPAFTTTTLLAVLGLATAAIGAGSFGSAAHARNPTSRAVHARRIERYQTRASVPFTLAETYQGNNFFDGFTFYSDADPTHGLVDYVPADEAFASNLTFINGQGQAVMRVDKTTYLQPGQPRKSVRLHSKNRYGNSLIVLDLAAMPHGCSVWPAYWMMSGAQQWPNGGEIDILEGVNEIGANHMTLHTRPGCTLDRSFSKLFTGSVAADNCDASANNNAGCGVVDPDAKSWGHEMNINGGSVFATLTDDSGVRIWRFNRNEVPQDLLDEGATPDPESWPLPKAFWAASTCTRDFIDQEQMLIFDITLCGDWAGATFNSDGCSGSCADMVMDPKNYIWARFIVNSLRVFKHA</sequence>
<feature type="domain" description="GH16" evidence="2">
    <location>
        <begin position="49"/>
        <end position="322"/>
    </location>
</feature>